<sequence length="395" mass="42465">VPLDFHHLALLVVRIGIVSPYSLTSPGGVQTQVLGLARALSVLGHQVRVLGPCDGAPPETGVTPLGASIPTFANGSIAPIAPDLACTLRTIRAFRDEEFDVIHIHEPICPGPCQTALFMRSAPIVGTWHAAGGSKAYLTPGVRWLSTRMNVRAAVSADARDMAHEALGGHYEVVFNGIEVENFRTSPGANTTGATIAYVGRHEPRKGLEVLLQAVASMPTDVTLWVMSDGPQTDELRSRYGSDERVVWLGPVSDEEKISRIKGADVLCAPSLRGESFGIVLLEAMAAGTPVVASDLPGYRNVAIGGDEAHLVPPGNVQALNSGLRHVLEDKHLSDQLSEAGLRRASEFSMARLAETYLGLYERAIEIERNDPERGGWRGELSRIGWPFEIGRRRS</sequence>
<dbReference type="PANTHER" id="PTHR45947">
    <property type="entry name" value="SULFOQUINOVOSYL TRANSFERASE SQD2"/>
    <property type="match status" value="1"/>
</dbReference>
<protein>
    <recommendedName>
        <fullName evidence="4">Glycosyltransferase subfamily 4-like N-terminal domain-containing protein</fullName>
    </recommendedName>
</protein>
<organism evidence="3">
    <name type="scientific">marine metagenome</name>
    <dbReference type="NCBI Taxonomy" id="408172"/>
    <lineage>
        <taxon>unclassified sequences</taxon>
        <taxon>metagenomes</taxon>
        <taxon>ecological metagenomes</taxon>
    </lineage>
</organism>
<dbReference type="InterPro" id="IPR028098">
    <property type="entry name" value="Glyco_trans_4-like_N"/>
</dbReference>
<dbReference type="Pfam" id="PF00534">
    <property type="entry name" value="Glycos_transf_1"/>
    <property type="match status" value="1"/>
</dbReference>
<name>A0A381N5D9_9ZZZZ</name>
<evidence type="ECO:0000259" key="1">
    <source>
        <dbReference type="Pfam" id="PF00534"/>
    </source>
</evidence>
<dbReference type="Gene3D" id="3.40.50.2000">
    <property type="entry name" value="Glycogen Phosphorylase B"/>
    <property type="match status" value="2"/>
</dbReference>
<accession>A0A381N5D9</accession>
<dbReference type="AlphaFoldDB" id="A0A381N5D9"/>
<feature type="domain" description="Glycosyltransferase subfamily 4-like N-terminal" evidence="2">
    <location>
        <begin position="27"/>
        <end position="165"/>
    </location>
</feature>
<dbReference type="GO" id="GO:0016757">
    <property type="term" value="F:glycosyltransferase activity"/>
    <property type="evidence" value="ECO:0007669"/>
    <property type="project" value="InterPro"/>
</dbReference>
<reference evidence="3" key="1">
    <citation type="submission" date="2018-05" db="EMBL/GenBank/DDBJ databases">
        <authorList>
            <person name="Lanie J.A."/>
            <person name="Ng W.-L."/>
            <person name="Kazmierczak K.M."/>
            <person name="Andrzejewski T.M."/>
            <person name="Davidsen T.M."/>
            <person name="Wayne K.J."/>
            <person name="Tettelin H."/>
            <person name="Glass J.I."/>
            <person name="Rusch D."/>
            <person name="Podicherti R."/>
            <person name="Tsui H.-C.T."/>
            <person name="Winkler M.E."/>
        </authorList>
    </citation>
    <scope>NUCLEOTIDE SEQUENCE</scope>
</reference>
<dbReference type="PANTHER" id="PTHR45947:SF3">
    <property type="entry name" value="SULFOQUINOVOSYL TRANSFERASE SQD2"/>
    <property type="match status" value="1"/>
</dbReference>
<proteinExistence type="predicted"/>
<evidence type="ECO:0000259" key="2">
    <source>
        <dbReference type="Pfam" id="PF13579"/>
    </source>
</evidence>
<evidence type="ECO:0008006" key="4">
    <source>
        <dbReference type="Google" id="ProtNLM"/>
    </source>
</evidence>
<gene>
    <name evidence="3" type="ORF">METZ01_LOCUS2138</name>
</gene>
<feature type="domain" description="Glycosyl transferase family 1" evidence="1">
    <location>
        <begin position="181"/>
        <end position="341"/>
    </location>
</feature>
<dbReference type="EMBL" id="UINC01000111">
    <property type="protein sequence ID" value="SUZ49284.1"/>
    <property type="molecule type" value="Genomic_DNA"/>
</dbReference>
<feature type="non-terminal residue" evidence="3">
    <location>
        <position position="1"/>
    </location>
</feature>
<dbReference type="CDD" id="cd03801">
    <property type="entry name" value="GT4_PimA-like"/>
    <property type="match status" value="1"/>
</dbReference>
<dbReference type="Pfam" id="PF13579">
    <property type="entry name" value="Glyco_trans_4_4"/>
    <property type="match status" value="1"/>
</dbReference>
<evidence type="ECO:0000313" key="3">
    <source>
        <dbReference type="EMBL" id="SUZ49284.1"/>
    </source>
</evidence>
<dbReference type="InterPro" id="IPR050194">
    <property type="entry name" value="Glycosyltransferase_grp1"/>
</dbReference>
<dbReference type="InterPro" id="IPR001296">
    <property type="entry name" value="Glyco_trans_1"/>
</dbReference>
<dbReference type="SUPFAM" id="SSF53756">
    <property type="entry name" value="UDP-Glycosyltransferase/glycogen phosphorylase"/>
    <property type="match status" value="1"/>
</dbReference>